<gene>
    <name evidence="7" type="ORF">FYJ65_05780</name>
</gene>
<dbReference type="InterPro" id="IPR007197">
    <property type="entry name" value="rSAM"/>
</dbReference>
<dbReference type="SUPFAM" id="SSF102114">
    <property type="entry name" value="Radical SAM enzymes"/>
    <property type="match status" value="1"/>
</dbReference>
<comment type="caution">
    <text evidence="7">The sequence shown here is derived from an EMBL/GenBank/DDBJ whole genome shotgun (WGS) entry which is preliminary data.</text>
</comment>
<feature type="domain" description="Radical SAM core" evidence="5">
    <location>
        <begin position="383"/>
        <end position="519"/>
    </location>
</feature>
<dbReference type="InterPro" id="IPR013785">
    <property type="entry name" value="Aldolase_TIM"/>
</dbReference>
<feature type="domain" description="Arsenosugar biosynthesis radical SAM protein ArsS-like C-terminal" evidence="6">
    <location>
        <begin position="546"/>
        <end position="682"/>
    </location>
</feature>
<keyword evidence="4" id="KW-0411">Iron-sulfur</keyword>
<evidence type="ECO:0000313" key="7">
    <source>
        <dbReference type="EMBL" id="MST70847.1"/>
    </source>
</evidence>
<evidence type="ECO:0000256" key="4">
    <source>
        <dbReference type="ARBA" id="ARBA00023014"/>
    </source>
</evidence>
<dbReference type="NCBIfam" id="TIGR04167">
    <property type="entry name" value="rSAM_SeCys"/>
    <property type="match status" value="1"/>
</dbReference>
<evidence type="ECO:0000256" key="1">
    <source>
        <dbReference type="ARBA" id="ARBA00022691"/>
    </source>
</evidence>
<keyword evidence="2" id="KW-0479">Metal-binding</keyword>
<dbReference type="Pfam" id="PF12345">
    <property type="entry name" value="DUF3641"/>
    <property type="match status" value="1"/>
</dbReference>
<dbReference type="InterPro" id="IPR058240">
    <property type="entry name" value="rSAM_sf"/>
</dbReference>
<dbReference type="RefSeq" id="WP_154554409.1">
    <property type="nucleotide sequence ID" value="NZ_VUNA01000009.1"/>
</dbReference>
<evidence type="ECO:0000259" key="5">
    <source>
        <dbReference type="Pfam" id="PF04055"/>
    </source>
</evidence>
<dbReference type="SUPFAM" id="SSF56300">
    <property type="entry name" value="Metallo-dependent phosphatases"/>
    <property type="match status" value="1"/>
</dbReference>
<evidence type="ECO:0000259" key="6">
    <source>
        <dbReference type="Pfam" id="PF12345"/>
    </source>
</evidence>
<name>A0A6N7X5F6_9FIRM</name>
<dbReference type="GO" id="GO:0003824">
    <property type="term" value="F:catalytic activity"/>
    <property type="evidence" value="ECO:0007669"/>
    <property type="project" value="InterPro"/>
</dbReference>
<keyword evidence="3" id="KW-0408">Iron</keyword>
<keyword evidence="1" id="KW-0949">S-adenosyl-L-methionine</keyword>
<protein>
    <submittedName>
        <fullName evidence="7">Radical SAM/Cys-rich domain protein</fullName>
    </submittedName>
</protein>
<organism evidence="7 8">
    <name type="scientific">Mogibacterium kristiansenii</name>
    <dbReference type="NCBI Taxonomy" id="2606708"/>
    <lineage>
        <taxon>Bacteria</taxon>
        <taxon>Bacillati</taxon>
        <taxon>Bacillota</taxon>
        <taxon>Clostridia</taxon>
        <taxon>Peptostreptococcales</taxon>
        <taxon>Anaerovoracaceae</taxon>
        <taxon>Mogibacterium</taxon>
    </lineage>
</organism>
<dbReference type="Gene3D" id="3.20.20.70">
    <property type="entry name" value="Aldolase class I"/>
    <property type="match status" value="1"/>
</dbReference>
<evidence type="ECO:0000313" key="8">
    <source>
        <dbReference type="Proteomes" id="UP000469424"/>
    </source>
</evidence>
<reference evidence="7 8" key="1">
    <citation type="submission" date="2019-08" db="EMBL/GenBank/DDBJ databases">
        <title>In-depth cultivation of the pig gut microbiome towards novel bacterial diversity and tailored functional studies.</title>
        <authorList>
            <person name="Wylensek D."/>
            <person name="Hitch T.C.A."/>
            <person name="Clavel T."/>
        </authorList>
    </citation>
    <scope>NUCLEOTIDE SEQUENCE [LARGE SCALE GENOMIC DNA]</scope>
    <source>
        <strain evidence="7 8">WCA-MUC-591-APC-4B</strain>
    </source>
</reference>
<evidence type="ECO:0000256" key="3">
    <source>
        <dbReference type="ARBA" id="ARBA00023004"/>
    </source>
</evidence>
<dbReference type="EMBL" id="VUNA01000009">
    <property type="protein sequence ID" value="MST70847.1"/>
    <property type="molecule type" value="Genomic_DNA"/>
</dbReference>
<dbReference type="GO" id="GO:0051536">
    <property type="term" value="F:iron-sulfur cluster binding"/>
    <property type="evidence" value="ECO:0007669"/>
    <property type="project" value="UniProtKB-KW"/>
</dbReference>
<evidence type="ECO:0000256" key="2">
    <source>
        <dbReference type="ARBA" id="ARBA00022723"/>
    </source>
</evidence>
<dbReference type="PANTHER" id="PTHR43728">
    <property type="entry name" value="SLR0304 PROTEIN"/>
    <property type="match status" value="1"/>
</dbReference>
<keyword evidence="8" id="KW-1185">Reference proteome</keyword>
<dbReference type="Gene3D" id="3.60.21.10">
    <property type="match status" value="1"/>
</dbReference>
<dbReference type="PANTHER" id="PTHR43728:SF1">
    <property type="entry name" value="FE-S OXIDOREDUCTASE"/>
    <property type="match status" value="1"/>
</dbReference>
<dbReference type="SFLD" id="SFLDS00029">
    <property type="entry name" value="Radical_SAM"/>
    <property type="match status" value="1"/>
</dbReference>
<proteinExistence type="predicted"/>
<dbReference type="InterPro" id="IPR024521">
    <property type="entry name" value="ArsS-like_C"/>
</dbReference>
<dbReference type="AlphaFoldDB" id="A0A6N7X5F6"/>
<dbReference type="Pfam" id="PF04055">
    <property type="entry name" value="Radical_SAM"/>
    <property type="match status" value="1"/>
</dbReference>
<sequence>MASCTTPSYARHNFKDAGRACPVDYRLDSSVWSAAPSPAHTFDTLLVVGGLYGNPFAMDAVQAMFVKEQERLGEGGRVGMVFNGDMHWFDRTAEEFARIEAGAEKYIPMVGNVEAEARRTEDVGVGCGCAYPDCTDDASVSRSNRIHHMMKEEIGKHPELIAKLKDRPAHMVAQVGDCKIGITHGDEKLLGGWDCAIEQLEDVLRQGELSDFMEENGIDIFATTHTCAAVAGKLRGGVVINNGAAGLPTFEGQQFGVLTRIAATPEEDAIYRAEYKGLYIEAVPVRYDQAAYVEWFDRLWKHNSPAEVSYRNRILNGPACTIGNALLGGFVVLPAYREEAYPEGKPASPQDLEDAMARIMYFEDMVPKAEYLETRPELSTIQVNVGKKCNLSCEHCHVGAGPDRKEVISRETLQAVLDAGVRYGFRTIDITGGAPEMAPDFRWFIEEATRLGFRVMVRTNLVILKAPAYRDLIRKYWELGVTVIASLPNFSESEADSQRGDGVFRQSIEVLRELNAVGYGAEMESEESGEQKPELNLVFNPQRDILPPDQDELENLYRKELRKYGVEFNRLYAVTNNPIGRYGCHLLRNGIYQQYMDMLLDAFNEEACEKMMCRDQISVGYDGRIYDCDFNQVMNMPCRNEDRDLTIYDLAGGKINSLQRKIRFGAHCYGCTAGAGSSCGGTLVQG</sequence>
<dbReference type="SFLD" id="SFLDG01067">
    <property type="entry name" value="SPASM/twitch_domain_containing"/>
    <property type="match status" value="1"/>
</dbReference>
<accession>A0A6N7X5F6</accession>
<dbReference type="GO" id="GO:0046872">
    <property type="term" value="F:metal ion binding"/>
    <property type="evidence" value="ECO:0007669"/>
    <property type="project" value="UniProtKB-KW"/>
</dbReference>
<dbReference type="InterPro" id="IPR029052">
    <property type="entry name" value="Metallo-depent_PP-like"/>
</dbReference>
<dbReference type="Proteomes" id="UP000469424">
    <property type="component" value="Unassembled WGS sequence"/>
</dbReference>
<dbReference type="CDD" id="cd01335">
    <property type="entry name" value="Radical_SAM"/>
    <property type="match status" value="1"/>
</dbReference>
<dbReference type="InterPro" id="IPR026351">
    <property type="entry name" value="rSAM_ArsS-like"/>
</dbReference>